<keyword evidence="1" id="KW-1133">Transmembrane helix</keyword>
<proteinExistence type="predicted"/>
<dbReference type="PANTHER" id="PTHR36434:SF1">
    <property type="entry name" value="MEMBRANE PROTEASE YUGP-RELATED"/>
    <property type="match status" value="1"/>
</dbReference>
<name>A0A1H9YXF6_9FIRM</name>
<sequence>MFLDQGMIIFVLPAMLFALYAQSKVKSTYNKYARVFSKKGFTGAQVARKLLDDMGLYDVDVELTGGHLTDHYDPRSKKVRLSREVYHGNSLAALSIAAHETGHASQHANGYFFLTFRNNIFPVAQIGSQMAMPLFLAGFFFGSGILMEVGIALFSFAVLFQIITLPVEFNASSRAMAMLSAAGFIYPDEERGAKRVLDAAALTYVAATAVALAQILRLLLLRNRRD</sequence>
<accession>A0A1H9YXF6</accession>
<dbReference type="InterPro" id="IPR007395">
    <property type="entry name" value="Zn_peptidase_2"/>
</dbReference>
<dbReference type="Proteomes" id="UP000243819">
    <property type="component" value="Unassembled WGS sequence"/>
</dbReference>
<dbReference type="STRING" id="1120990.SAMN03080614_100579"/>
<gene>
    <name evidence="2" type="ORF">SAMN03080614_100579</name>
</gene>
<organism evidence="2 3">
    <name type="scientific">Anaerobranca gottschalkii DSM 13577</name>
    <dbReference type="NCBI Taxonomy" id="1120990"/>
    <lineage>
        <taxon>Bacteria</taxon>
        <taxon>Bacillati</taxon>
        <taxon>Bacillota</taxon>
        <taxon>Clostridia</taxon>
        <taxon>Eubacteriales</taxon>
        <taxon>Proteinivoracaceae</taxon>
        <taxon>Anaerobranca</taxon>
    </lineage>
</organism>
<evidence type="ECO:0008006" key="4">
    <source>
        <dbReference type="Google" id="ProtNLM"/>
    </source>
</evidence>
<dbReference type="RefSeq" id="WP_091348955.1">
    <property type="nucleotide sequence ID" value="NZ_FOIF01000005.1"/>
</dbReference>
<dbReference type="AlphaFoldDB" id="A0A1H9YXF6"/>
<keyword evidence="1" id="KW-0812">Transmembrane</keyword>
<protein>
    <recommendedName>
        <fullName evidence="4">Zinc metallopeptidase</fullName>
    </recommendedName>
</protein>
<dbReference type="Pfam" id="PF04298">
    <property type="entry name" value="Zn_peptidase_2"/>
    <property type="match status" value="1"/>
</dbReference>
<keyword evidence="3" id="KW-1185">Reference proteome</keyword>
<evidence type="ECO:0000256" key="1">
    <source>
        <dbReference type="SAM" id="Phobius"/>
    </source>
</evidence>
<feature type="transmembrane region" description="Helical" evidence="1">
    <location>
        <begin position="134"/>
        <end position="159"/>
    </location>
</feature>
<dbReference type="OrthoDB" id="9784298at2"/>
<dbReference type="EMBL" id="FOIF01000005">
    <property type="protein sequence ID" value="SES73851.1"/>
    <property type="molecule type" value="Genomic_DNA"/>
</dbReference>
<evidence type="ECO:0000313" key="3">
    <source>
        <dbReference type="Proteomes" id="UP000243819"/>
    </source>
</evidence>
<feature type="transmembrane region" description="Helical" evidence="1">
    <location>
        <begin position="199"/>
        <end position="220"/>
    </location>
</feature>
<dbReference type="PANTHER" id="PTHR36434">
    <property type="entry name" value="MEMBRANE PROTEASE YUGP-RELATED"/>
    <property type="match status" value="1"/>
</dbReference>
<reference evidence="3" key="1">
    <citation type="submission" date="2016-10" db="EMBL/GenBank/DDBJ databases">
        <authorList>
            <person name="Varghese N."/>
            <person name="Submissions S."/>
        </authorList>
    </citation>
    <scope>NUCLEOTIDE SEQUENCE [LARGE SCALE GENOMIC DNA]</scope>
    <source>
        <strain evidence="3">DSM 13577</strain>
    </source>
</reference>
<keyword evidence="1" id="KW-0472">Membrane</keyword>
<evidence type="ECO:0000313" key="2">
    <source>
        <dbReference type="EMBL" id="SES73851.1"/>
    </source>
</evidence>